<organism evidence="3 4">
    <name type="scientific">Methylorubrum populi</name>
    <dbReference type="NCBI Taxonomy" id="223967"/>
    <lineage>
        <taxon>Bacteria</taxon>
        <taxon>Pseudomonadati</taxon>
        <taxon>Pseudomonadota</taxon>
        <taxon>Alphaproteobacteria</taxon>
        <taxon>Hyphomicrobiales</taxon>
        <taxon>Methylobacteriaceae</taxon>
        <taxon>Methylorubrum</taxon>
    </lineage>
</organism>
<dbReference type="EMBL" id="DYYG01000058">
    <property type="protein sequence ID" value="HJE25699.1"/>
    <property type="molecule type" value="Genomic_DNA"/>
</dbReference>
<evidence type="ECO:0000313" key="4">
    <source>
        <dbReference type="Proteomes" id="UP000742631"/>
    </source>
</evidence>
<dbReference type="AlphaFoldDB" id="A0A921E5L1"/>
<dbReference type="PANTHER" id="PTHR43597:SF5">
    <property type="entry name" value="SUFE-LIKE PROTEIN 2, CHLOROPLASTIC"/>
    <property type="match status" value="1"/>
</dbReference>
<feature type="domain" description="Fe-S metabolism associated" evidence="2">
    <location>
        <begin position="9"/>
        <end position="133"/>
    </location>
</feature>
<gene>
    <name evidence="3" type="ORF">K8W01_18785</name>
</gene>
<proteinExistence type="inferred from homology"/>
<reference evidence="3" key="1">
    <citation type="journal article" date="2021" name="PeerJ">
        <title>Extensive microbial diversity within the chicken gut microbiome revealed by metagenomics and culture.</title>
        <authorList>
            <person name="Gilroy R."/>
            <person name="Ravi A."/>
            <person name="Getino M."/>
            <person name="Pursley I."/>
            <person name="Horton D.L."/>
            <person name="Alikhan N.F."/>
            <person name="Baker D."/>
            <person name="Gharbi K."/>
            <person name="Hall N."/>
            <person name="Watson M."/>
            <person name="Adriaenssens E.M."/>
            <person name="Foster-Nyarko E."/>
            <person name="Jarju S."/>
            <person name="Secka A."/>
            <person name="Antonio M."/>
            <person name="Oren A."/>
            <person name="Chaudhuri R.R."/>
            <person name="La Ragione R."/>
            <person name="Hildebrand F."/>
            <person name="Pallen M.J."/>
        </authorList>
    </citation>
    <scope>NUCLEOTIDE SEQUENCE</scope>
    <source>
        <strain evidence="3">316</strain>
    </source>
</reference>
<dbReference type="Pfam" id="PF02657">
    <property type="entry name" value="SufE"/>
    <property type="match status" value="1"/>
</dbReference>
<comment type="caution">
    <text evidence="3">The sequence shown here is derived from an EMBL/GenBank/DDBJ whole genome shotgun (WGS) entry which is preliminary data.</text>
</comment>
<dbReference type="Gene3D" id="3.90.1010.10">
    <property type="match status" value="1"/>
</dbReference>
<dbReference type="Proteomes" id="UP000742631">
    <property type="component" value="Unassembled WGS sequence"/>
</dbReference>
<reference evidence="3" key="2">
    <citation type="submission" date="2021-09" db="EMBL/GenBank/DDBJ databases">
        <authorList>
            <person name="Gilroy R."/>
        </authorList>
    </citation>
    <scope>NUCLEOTIDE SEQUENCE</scope>
    <source>
        <strain evidence="3">316</strain>
    </source>
</reference>
<comment type="similarity">
    <text evidence="1">Belongs to the SufE family.</text>
</comment>
<dbReference type="PANTHER" id="PTHR43597">
    <property type="entry name" value="SULFUR ACCEPTOR PROTEIN CSDE"/>
    <property type="match status" value="1"/>
</dbReference>
<evidence type="ECO:0000259" key="2">
    <source>
        <dbReference type="Pfam" id="PF02657"/>
    </source>
</evidence>
<dbReference type="SUPFAM" id="SSF82649">
    <property type="entry name" value="SufE/NifU"/>
    <property type="match status" value="1"/>
</dbReference>
<evidence type="ECO:0000256" key="1">
    <source>
        <dbReference type="ARBA" id="ARBA00010282"/>
    </source>
</evidence>
<sequence>MLPKLDAIIENFEILDDPYDRYEYVIELGKLMPKMPEERKTEDKRVFGCESQVWIDTSLANAESAPVLTLSGDSDSHIVKGFVALMVALYQGKTPAEAMKADGFDLLKRLDFGAHITSKRSNGVRAMVDRIHQDAARLSAGA</sequence>
<evidence type="ECO:0000313" key="3">
    <source>
        <dbReference type="EMBL" id="HJE25699.1"/>
    </source>
</evidence>
<accession>A0A921E5L1</accession>
<dbReference type="InterPro" id="IPR003808">
    <property type="entry name" value="Fe-S_metab-assoc_dom"/>
</dbReference>
<protein>
    <submittedName>
        <fullName evidence="3">SufE family protein</fullName>
    </submittedName>
</protein>
<name>A0A921E5L1_9HYPH</name>